<name>A0A6C0K3Q1_9ZZZZ</name>
<organism evidence="2">
    <name type="scientific">viral metagenome</name>
    <dbReference type="NCBI Taxonomy" id="1070528"/>
    <lineage>
        <taxon>unclassified sequences</taxon>
        <taxon>metagenomes</taxon>
        <taxon>organismal metagenomes</taxon>
    </lineage>
</organism>
<feature type="transmembrane region" description="Helical" evidence="1">
    <location>
        <begin position="61"/>
        <end position="79"/>
    </location>
</feature>
<evidence type="ECO:0000256" key="1">
    <source>
        <dbReference type="SAM" id="Phobius"/>
    </source>
</evidence>
<sequence>MGDSLRDLPTDSLPPTVDEKEMIQWMFTGGEGSKDTSVMTTTTTGAESQASMMTPRFHMELKTLLVIMLLYVAVSSSWTDSLIEKILPVTTTSPIFLIATKSILFAIILLLFFHYTGGN</sequence>
<feature type="transmembrane region" description="Helical" evidence="1">
    <location>
        <begin position="91"/>
        <end position="113"/>
    </location>
</feature>
<keyword evidence="1" id="KW-1133">Transmembrane helix</keyword>
<reference evidence="2" key="1">
    <citation type="journal article" date="2020" name="Nature">
        <title>Giant virus diversity and host interactions through global metagenomics.</title>
        <authorList>
            <person name="Schulz F."/>
            <person name="Roux S."/>
            <person name="Paez-Espino D."/>
            <person name="Jungbluth S."/>
            <person name="Walsh D.A."/>
            <person name="Denef V.J."/>
            <person name="McMahon K.D."/>
            <person name="Konstantinidis K.T."/>
            <person name="Eloe-Fadrosh E.A."/>
            <person name="Kyrpides N.C."/>
            <person name="Woyke T."/>
        </authorList>
    </citation>
    <scope>NUCLEOTIDE SEQUENCE</scope>
    <source>
        <strain evidence="2">GVMAG-S-1101169-75</strain>
    </source>
</reference>
<keyword evidence="1" id="KW-0812">Transmembrane</keyword>
<dbReference type="EMBL" id="MN740785">
    <property type="protein sequence ID" value="QHU11430.1"/>
    <property type="molecule type" value="Genomic_DNA"/>
</dbReference>
<evidence type="ECO:0000313" key="2">
    <source>
        <dbReference type="EMBL" id="QHU11430.1"/>
    </source>
</evidence>
<accession>A0A6C0K3Q1</accession>
<dbReference type="AlphaFoldDB" id="A0A6C0K3Q1"/>
<keyword evidence="1" id="KW-0472">Membrane</keyword>
<protein>
    <submittedName>
        <fullName evidence="2">Uncharacterized protein</fullName>
    </submittedName>
</protein>
<proteinExistence type="predicted"/>